<dbReference type="EMBL" id="FUEG01000009">
    <property type="protein sequence ID" value="SJL08545.1"/>
    <property type="molecule type" value="Genomic_DNA"/>
</dbReference>
<name>A0A284RIF3_ARMOS</name>
<dbReference type="AlphaFoldDB" id="A0A284RIF3"/>
<evidence type="ECO:0000313" key="2">
    <source>
        <dbReference type="Proteomes" id="UP000219338"/>
    </source>
</evidence>
<reference evidence="2" key="1">
    <citation type="journal article" date="2017" name="Nat. Ecol. Evol.">
        <title>Genome expansion and lineage-specific genetic innovations in the forest pathogenic fungi Armillaria.</title>
        <authorList>
            <person name="Sipos G."/>
            <person name="Prasanna A.N."/>
            <person name="Walter M.C."/>
            <person name="O'Connor E."/>
            <person name="Balint B."/>
            <person name="Krizsan K."/>
            <person name="Kiss B."/>
            <person name="Hess J."/>
            <person name="Varga T."/>
            <person name="Slot J."/>
            <person name="Riley R."/>
            <person name="Boka B."/>
            <person name="Rigling D."/>
            <person name="Barry K."/>
            <person name="Lee J."/>
            <person name="Mihaltcheva S."/>
            <person name="LaButti K."/>
            <person name="Lipzen A."/>
            <person name="Waldron R."/>
            <person name="Moloney N.M."/>
            <person name="Sperisen C."/>
            <person name="Kredics L."/>
            <person name="Vagvoelgyi C."/>
            <person name="Patrignani A."/>
            <person name="Fitzpatrick D."/>
            <person name="Nagy I."/>
            <person name="Doyle S."/>
            <person name="Anderson J.B."/>
            <person name="Grigoriev I.V."/>
            <person name="Gueldener U."/>
            <person name="Muensterkoetter M."/>
            <person name="Nagy L.G."/>
        </authorList>
    </citation>
    <scope>NUCLEOTIDE SEQUENCE [LARGE SCALE GENOMIC DNA]</scope>
    <source>
        <strain evidence="2">C18/9</strain>
    </source>
</reference>
<keyword evidence="2" id="KW-1185">Reference proteome</keyword>
<organism evidence="1 2">
    <name type="scientific">Armillaria ostoyae</name>
    <name type="common">Armillaria root rot fungus</name>
    <dbReference type="NCBI Taxonomy" id="47428"/>
    <lineage>
        <taxon>Eukaryota</taxon>
        <taxon>Fungi</taxon>
        <taxon>Dikarya</taxon>
        <taxon>Basidiomycota</taxon>
        <taxon>Agaricomycotina</taxon>
        <taxon>Agaricomycetes</taxon>
        <taxon>Agaricomycetidae</taxon>
        <taxon>Agaricales</taxon>
        <taxon>Marasmiineae</taxon>
        <taxon>Physalacriaceae</taxon>
        <taxon>Armillaria</taxon>
    </lineage>
</organism>
<protein>
    <submittedName>
        <fullName evidence="1">Uncharacterized protein</fullName>
    </submittedName>
</protein>
<dbReference type="Proteomes" id="UP000219338">
    <property type="component" value="Unassembled WGS sequence"/>
</dbReference>
<evidence type="ECO:0000313" key="1">
    <source>
        <dbReference type="EMBL" id="SJL08545.1"/>
    </source>
</evidence>
<sequence length="20" mass="2227">MYYATSRILNIATAKGENIP</sequence>
<gene>
    <name evidence="1" type="ORF">ARMOST_11911</name>
</gene>
<accession>A0A284RIF3</accession>
<proteinExistence type="predicted"/>